<protein>
    <recommendedName>
        <fullName evidence="3">DUF4374 domain-containing protein</fullName>
    </recommendedName>
</protein>
<dbReference type="Proteomes" id="UP000184287">
    <property type="component" value="Unassembled WGS sequence"/>
</dbReference>
<dbReference type="RefSeq" id="WP_073235328.1">
    <property type="nucleotide sequence ID" value="NZ_FQUQ01000005.1"/>
</dbReference>
<gene>
    <name evidence="1" type="ORF">SAMN04488522_105502</name>
</gene>
<reference evidence="2" key="1">
    <citation type="submission" date="2016-11" db="EMBL/GenBank/DDBJ databases">
        <authorList>
            <person name="Varghese N."/>
            <person name="Submissions S."/>
        </authorList>
    </citation>
    <scope>NUCLEOTIDE SEQUENCE [LARGE SCALE GENOMIC DNA]</scope>
    <source>
        <strain evidence="2">DSM 16990</strain>
    </source>
</reference>
<dbReference type="AlphaFoldDB" id="A0A1M5JT40"/>
<dbReference type="PROSITE" id="PS51257">
    <property type="entry name" value="PROKAR_LIPOPROTEIN"/>
    <property type="match status" value="1"/>
</dbReference>
<dbReference type="OrthoDB" id="1404180at2"/>
<proteinExistence type="predicted"/>
<dbReference type="STRING" id="288992.SAMN04488522_105502"/>
<evidence type="ECO:0000313" key="1">
    <source>
        <dbReference type="EMBL" id="SHG43737.1"/>
    </source>
</evidence>
<accession>A0A1M5JT40</accession>
<keyword evidence="2" id="KW-1185">Reference proteome</keyword>
<sequence length="462" mass="48941">MNLKSQFAMFAAAATLFLASCKKDQAINEAGSLKLNGGMAAVPNFTNPTGPWVVWGGKGDLYWSGAINGYGTLPSTLSFPASGSFGVNYAVGGRAAFNYLYKLSSSNVGARGIQRYTVSSSGTVAESGATLSLGGAPMFQTNEVNFSLYKPDTAYYSNGDAAVADKLKIFRFNPTATPMSTTGYTAIDFSAVFNPSATNVTNPISSTATHKLIGSKMIIDRGDYIFVDVLFGNSYNSLKQVVQATNNVYVAAYHKATGHITVSSFAGATNIGLFNDAPLVSRDEVTGDIYFSTVGNMATASPTSKILKINAGANTINGSWKVDMLGDFDVQGEFNTLTVYNNIIYTKVPNTNVTYLGSGHGVSYRSSIWQWTAIDASSASNASKLLNVPLDNYYAYQNARVINNEVYFIYNNSTPANNAGIKKITALSSSTFTAAAAPIATTAVSGFTSGSGYVRIMGLDRL</sequence>
<evidence type="ECO:0000313" key="2">
    <source>
        <dbReference type="Proteomes" id="UP000184287"/>
    </source>
</evidence>
<name>A0A1M5JT40_9SPHI</name>
<dbReference type="EMBL" id="FQUQ01000005">
    <property type="protein sequence ID" value="SHG43737.1"/>
    <property type="molecule type" value="Genomic_DNA"/>
</dbReference>
<organism evidence="1 2">
    <name type="scientific">Pedobacter caeni</name>
    <dbReference type="NCBI Taxonomy" id="288992"/>
    <lineage>
        <taxon>Bacteria</taxon>
        <taxon>Pseudomonadati</taxon>
        <taxon>Bacteroidota</taxon>
        <taxon>Sphingobacteriia</taxon>
        <taxon>Sphingobacteriales</taxon>
        <taxon>Sphingobacteriaceae</taxon>
        <taxon>Pedobacter</taxon>
    </lineage>
</organism>
<evidence type="ECO:0008006" key="3">
    <source>
        <dbReference type="Google" id="ProtNLM"/>
    </source>
</evidence>